<sequence>MRIQVDKIASVTRQIPLDRALTLSPDMEVVPGSVIAARVLNDKNAYNTLEDVFGRLNRVNSGDLIVGALGHRKALHGYEGVMPEKVAVGDRLQLLNLGGVIGHCLSHNPEVGPPFELEVLGQVMVYPEFGSRRGVAARVQDHAVASGTSLPRCPVVFVAGTCMNSGKTAAATRLIKGLRQSGLRVAGCKLTGISALRDILEMRDYGAEWVSDFTDAGATGTTPANAAALSHRIFAALGRHSPDVIVAETGDGVMGEYGVQAILEDPELQSLCAAFVFCANDPVGVAGGVHYLKARFGLAVDVITGPATDNAVGLRFIRDEVGVAAHNARRDAPGLIERVKSLIARHQPGQRRVA</sequence>
<evidence type="ECO:0008006" key="3">
    <source>
        <dbReference type="Google" id="ProtNLM"/>
    </source>
</evidence>
<dbReference type="EMBL" id="JAVDDT010000003">
    <property type="protein sequence ID" value="MDQ2069586.1"/>
    <property type="molecule type" value="Genomic_DNA"/>
</dbReference>
<reference evidence="1 2" key="1">
    <citation type="submission" date="2023-08" db="EMBL/GenBank/DDBJ databases">
        <title>Whole-genome sequencing of halo(alkali)philic microorganisms from hypersaline lakes.</title>
        <authorList>
            <person name="Sorokin D.Y."/>
            <person name="Abbas B."/>
            <person name="Merkel A.Y."/>
        </authorList>
    </citation>
    <scope>NUCLEOTIDE SEQUENCE [LARGE SCALE GENOMIC DNA]</scope>
    <source>
        <strain evidence="1 2">AB-CW4</strain>
    </source>
</reference>
<accession>A0ABU0W6F5</accession>
<dbReference type="RefSeq" id="WP_306728084.1">
    <property type="nucleotide sequence ID" value="NZ_JAVDDT010000003.1"/>
</dbReference>
<gene>
    <name evidence="1" type="ORF">RBH19_06860</name>
</gene>
<proteinExistence type="predicted"/>
<organism evidence="1 2">
    <name type="scientific">Natronospira bacteriovora</name>
    <dbReference type="NCBI Taxonomy" id="3069753"/>
    <lineage>
        <taxon>Bacteria</taxon>
        <taxon>Pseudomonadati</taxon>
        <taxon>Pseudomonadota</taxon>
        <taxon>Gammaproteobacteria</taxon>
        <taxon>Natronospirales</taxon>
        <taxon>Natronospiraceae</taxon>
        <taxon>Natronospira</taxon>
    </lineage>
</organism>
<keyword evidence="2" id="KW-1185">Reference proteome</keyword>
<evidence type="ECO:0000313" key="1">
    <source>
        <dbReference type="EMBL" id="MDQ2069586.1"/>
    </source>
</evidence>
<dbReference type="Gene3D" id="3.40.50.300">
    <property type="entry name" value="P-loop containing nucleotide triphosphate hydrolases"/>
    <property type="match status" value="1"/>
</dbReference>
<name>A0ABU0W6F5_9GAMM</name>
<dbReference type="Proteomes" id="UP001239019">
    <property type="component" value="Unassembled WGS sequence"/>
</dbReference>
<evidence type="ECO:0000313" key="2">
    <source>
        <dbReference type="Proteomes" id="UP001239019"/>
    </source>
</evidence>
<dbReference type="SUPFAM" id="SSF52540">
    <property type="entry name" value="P-loop containing nucleoside triphosphate hydrolases"/>
    <property type="match status" value="1"/>
</dbReference>
<comment type="caution">
    <text evidence="1">The sequence shown here is derived from an EMBL/GenBank/DDBJ whole genome shotgun (WGS) entry which is preliminary data.</text>
</comment>
<protein>
    <recommendedName>
        <fullName evidence="3">DUF1611 domain-containing protein</fullName>
    </recommendedName>
</protein>
<dbReference type="InterPro" id="IPR027417">
    <property type="entry name" value="P-loop_NTPase"/>
</dbReference>